<reference evidence="2 3" key="1">
    <citation type="submission" date="2020-04" db="EMBL/GenBank/DDBJ databases">
        <authorList>
            <person name="De Canck E."/>
        </authorList>
    </citation>
    <scope>NUCLEOTIDE SEQUENCE [LARGE SCALE GENOMIC DNA]</scope>
    <source>
        <strain evidence="2 3">LMG 28688</strain>
    </source>
</reference>
<feature type="region of interest" description="Disordered" evidence="1">
    <location>
        <begin position="1"/>
        <end position="56"/>
    </location>
</feature>
<organism evidence="2 3">
    <name type="scientific">Paraburkholderia caffeinitolerans</name>
    <dbReference type="NCBI Taxonomy" id="1723730"/>
    <lineage>
        <taxon>Bacteria</taxon>
        <taxon>Pseudomonadati</taxon>
        <taxon>Pseudomonadota</taxon>
        <taxon>Betaproteobacteria</taxon>
        <taxon>Burkholderiales</taxon>
        <taxon>Burkholderiaceae</taxon>
        <taxon>Paraburkholderia</taxon>
    </lineage>
</organism>
<evidence type="ECO:0000313" key="3">
    <source>
        <dbReference type="Proteomes" id="UP000494119"/>
    </source>
</evidence>
<dbReference type="EMBL" id="CADIKL010000059">
    <property type="protein sequence ID" value="CAB3808523.1"/>
    <property type="molecule type" value="Genomic_DNA"/>
</dbReference>
<name>A0A6J5H0U1_9BURK</name>
<dbReference type="AlphaFoldDB" id="A0A6J5H0U1"/>
<gene>
    <name evidence="2" type="ORF">LMG28688_06788</name>
</gene>
<proteinExistence type="predicted"/>
<keyword evidence="3" id="KW-1185">Reference proteome</keyword>
<protein>
    <submittedName>
        <fullName evidence="2">Uncharacterized protein</fullName>
    </submittedName>
</protein>
<feature type="compositionally biased region" description="Basic and acidic residues" evidence="1">
    <location>
        <begin position="11"/>
        <end position="32"/>
    </location>
</feature>
<accession>A0A6J5H0U1</accession>
<dbReference type="Proteomes" id="UP000494119">
    <property type="component" value="Unassembled WGS sequence"/>
</dbReference>
<evidence type="ECO:0000313" key="2">
    <source>
        <dbReference type="EMBL" id="CAB3808523.1"/>
    </source>
</evidence>
<sequence>MSLPPDALRPAQDRRAEYGRADEAREKKRSEDAAAIDPAATKWRYRPSQGTAKTRP</sequence>
<evidence type="ECO:0000256" key="1">
    <source>
        <dbReference type="SAM" id="MobiDB-lite"/>
    </source>
</evidence>